<evidence type="ECO:0000313" key="3">
    <source>
        <dbReference type="Proteomes" id="UP001161017"/>
    </source>
</evidence>
<dbReference type="PANTHER" id="PTHR24148">
    <property type="entry name" value="ANKYRIN REPEAT DOMAIN-CONTAINING PROTEIN 39 HOMOLOG-RELATED"/>
    <property type="match status" value="1"/>
</dbReference>
<accession>A0AA43QT42</accession>
<dbReference type="Pfam" id="PF06985">
    <property type="entry name" value="HET"/>
    <property type="match status" value="1"/>
</dbReference>
<evidence type="ECO:0000259" key="1">
    <source>
        <dbReference type="Pfam" id="PF06985"/>
    </source>
</evidence>
<gene>
    <name evidence="2" type="ORF">OHK93_002421</name>
</gene>
<dbReference type="InterPro" id="IPR010730">
    <property type="entry name" value="HET"/>
</dbReference>
<dbReference type="PANTHER" id="PTHR24148:SF64">
    <property type="entry name" value="HETEROKARYON INCOMPATIBILITY DOMAIN-CONTAINING PROTEIN"/>
    <property type="match status" value="1"/>
</dbReference>
<comment type="caution">
    <text evidence="2">The sequence shown here is derived from an EMBL/GenBank/DDBJ whole genome shotgun (WGS) entry which is preliminary data.</text>
</comment>
<reference evidence="2" key="1">
    <citation type="journal article" date="2023" name="Genome Biol. Evol.">
        <title>First Whole Genome Sequence and Flow Cytometry Genome Size Data for the Lichen-Forming Fungus Ramalina farinacea (Ascomycota).</title>
        <authorList>
            <person name="Llewellyn T."/>
            <person name="Mian S."/>
            <person name="Hill R."/>
            <person name="Leitch I.J."/>
            <person name="Gaya E."/>
        </authorList>
    </citation>
    <scope>NUCLEOTIDE SEQUENCE</scope>
    <source>
        <strain evidence="2">LIQ254RAFAR</strain>
    </source>
</reference>
<proteinExistence type="predicted"/>
<keyword evidence="3" id="KW-1185">Reference proteome</keyword>
<evidence type="ECO:0000313" key="2">
    <source>
        <dbReference type="EMBL" id="MDI1491214.1"/>
    </source>
</evidence>
<dbReference type="AlphaFoldDB" id="A0AA43QT42"/>
<organism evidence="2 3">
    <name type="scientific">Ramalina farinacea</name>
    <dbReference type="NCBI Taxonomy" id="258253"/>
    <lineage>
        <taxon>Eukaryota</taxon>
        <taxon>Fungi</taxon>
        <taxon>Dikarya</taxon>
        <taxon>Ascomycota</taxon>
        <taxon>Pezizomycotina</taxon>
        <taxon>Lecanoromycetes</taxon>
        <taxon>OSLEUM clade</taxon>
        <taxon>Lecanoromycetidae</taxon>
        <taxon>Lecanorales</taxon>
        <taxon>Lecanorineae</taxon>
        <taxon>Ramalinaceae</taxon>
        <taxon>Ramalina</taxon>
    </lineage>
</organism>
<name>A0AA43QT42_9LECA</name>
<dbReference type="EMBL" id="JAPUFD010000014">
    <property type="protein sequence ID" value="MDI1491214.1"/>
    <property type="molecule type" value="Genomic_DNA"/>
</dbReference>
<dbReference type="Pfam" id="PF26639">
    <property type="entry name" value="Het-6_barrel"/>
    <property type="match status" value="1"/>
</dbReference>
<dbReference type="Proteomes" id="UP001161017">
    <property type="component" value="Unassembled WGS sequence"/>
</dbReference>
<sequence>MDIEWFLAFKDELFARFTNALKPFKYQVLPDASHFRVLALEPGYGDAHLSCKLEVVSVQTARQSGYEALSYAWGIHGDSLKSFILCHGNHLRLTSSLESALRHMRSEEKVIRLWADQICINQEDIHERSQQISLMRLIYSAAKRVVIWLGVQDDASHVAMTFAPVLYRGLCQHLQSQGTGSIQSDYYGKQLTGTDFIFPSFDSPNWLALNVLLRREWFQRVWVAQEATANSITTVCCGKDEISWDMLTELFHLLDTRTNTTRLLTNRGQASDSISFLQTLRAFTPGISDSSQDLLTVIKAFSEQLATDPRDRIFAVLGFVQDFKGVSVAPNYALDVKDVFLNLAFQCLMNDYGLELLYYANMTDDSAKKELPSWVPDWRHQPLERTVGSKMIRRSMFMAASSKKAVWGLDASGEKLTLRGRRICIVTDRGVLHPAKQYVSTFNREDPLLVKTFMYQGLIHEFYQKTAGMAKEVAGKGRSWEDILCSVLTRDYWEVSCGFSKALDIMRELQALASWSHALFEAYSALPRGSFMREHFLDFGDPTVDDWHNQHLGQTWPLLKVAKSLASNKEVVNQVFDQQRRGNRVVNTSMQMLANVPEITKEGDQIWIVYGCSTPFLLRPTERGYLMVGACFLDGVMNGQALTQNMGVEKDASLV</sequence>
<dbReference type="InterPro" id="IPR052895">
    <property type="entry name" value="HetReg/Transcr_Mod"/>
</dbReference>
<protein>
    <recommendedName>
        <fullName evidence="1">Heterokaryon incompatibility domain-containing protein</fullName>
    </recommendedName>
</protein>
<feature type="domain" description="Heterokaryon incompatibility" evidence="1">
    <location>
        <begin position="66"/>
        <end position="226"/>
    </location>
</feature>